<organism evidence="6 7">
    <name type="scientific">Amorphotheca resinae ATCC 22711</name>
    <dbReference type="NCBI Taxonomy" id="857342"/>
    <lineage>
        <taxon>Eukaryota</taxon>
        <taxon>Fungi</taxon>
        <taxon>Dikarya</taxon>
        <taxon>Ascomycota</taxon>
        <taxon>Pezizomycotina</taxon>
        <taxon>Leotiomycetes</taxon>
        <taxon>Helotiales</taxon>
        <taxon>Amorphothecaceae</taxon>
        <taxon>Amorphotheca</taxon>
    </lineage>
</organism>
<dbReference type="GeneID" id="36576521"/>
<feature type="compositionally biased region" description="Basic and acidic residues" evidence="3">
    <location>
        <begin position="1"/>
        <end position="11"/>
    </location>
</feature>
<dbReference type="InterPro" id="IPR011701">
    <property type="entry name" value="MFS"/>
</dbReference>
<dbReference type="GO" id="GO:0016020">
    <property type="term" value="C:membrane"/>
    <property type="evidence" value="ECO:0007669"/>
    <property type="project" value="UniProtKB-SubCell"/>
</dbReference>
<dbReference type="RefSeq" id="XP_024717081.1">
    <property type="nucleotide sequence ID" value="XM_024868440.1"/>
</dbReference>
<dbReference type="CDD" id="cd17352">
    <property type="entry name" value="MFS_MCT_SLC16"/>
    <property type="match status" value="1"/>
</dbReference>
<feature type="region of interest" description="Disordered" evidence="3">
    <location>
        <begin position="1"/>
        <end position="27"/>
    </location>
</feature>
<dbReference type="Proteomes" id="UP000241818">
    <property type="component" value="Unassembled WGS sequence"/>
</dbReference>
<feature type="transmembrane region" description="Helical" evidence="4">
    <location>
        <begin position="304"/>
        <end position="322"/>
    </location>
</feature>
<dbReference type="InterPro" id="IPR036259">
    <property type="entry name" value="MFS_trans_sf"/>
</dbReference>
<feature type="transmembrane region" description="Helical" evidence="4">
    <location>
        <begin position="328"/>
        <end position="354"/>
    </location>
</feature>
<dbReference type="InterPro" id="IPR050327">
    <property type="entry name" value="Proton-linked_MCT"/>
</dbReference>
<dbReference type="AlphaFoldDB" id="A0A2T3AQZ7"/>
<feature type="transmembrane region" description="Helical" evidence="4">
    <location>
        <begin position="197"/>
        <end position="218"/>
    </location>
</feature>
<comment type="similarity">
    <text evidence="2">Belongs to the major facilitator superfamily. Monocarboxylate porter (TC 2.A.1.13) family.</text>
</comment>
<evidence type="ECO:0000256" key="2">
    <source>
        <dbReference type="ARBA" id="ARBA00006727"/>
    </source>
</evidence>
<dbReference type="GO" id="GO:0022857">
    <property type="term" value="F:transmembrane transporter activity"/>
    <property type="evidence" value="ECO:0007669"/>
    <property type="project" value="InterPro"/>
</dbReference>
<evidence type="ECO:0000256" key="1">
    <source>
        <dbReference type="ARBA" id="ARBA00004141"/>
    </source>
</evidence>
<dbReference type="InParanoid" id="A0A2T3AQZ7"/>
<evidence type="ECO:0000313" key="6">
    <source>
        <dbReference type="EMBL" id="PSS08683.1"/>
    </source>
</evidence>
<evidence type="ECO:0000259" key="5">
    <source>
        <dbReference type="PROSITE" id="PS50850"/>
    </source>
</evidence>
<feature type="domain" description="Major facilitator superfamily (MFS) profile" evidence="5">
    <location>
        <begin position="38"/>
        <end position="418"/>
    </location>
</feature>
<evidence type="ECO:0000256" key="3">
    <source>
        <dbReference type="SAM" id="MobiDB-lite"/>
    </source>
</evidence>
<dbReference type="PROSITE" id="PS50850">
    <property type="entry name" value="MFS"/>
    <property type="match status" value="1"/>
</dbReference>
<comment type="subcellular location">
    <subcellularLocation>
        <location evidence="1">Membrane</location>
        <topology evidence="1">Multi-pass membrane protein</topology>
    </subcellularLocation>
</comment>
<keyword evidence="4" id="KW-0472">Membrane</keyword>
<accession>A0A2T3AQZ7</accession>
<keyword evidence="4" id="KW-0812">Transmembrane</keyword>
<dbReference type="Pfam" id="PF07690">
    <property type="entry name" value="MFS_1"/>
    <property type="match status" value="1"/>
</dbReference>
<proteinExistence type="inferred from homology"/>
<sequence>MSAELKEKLGDDEVQEQPSTPTLAPEHTFPEGGTRGWLVVLGCFCVMFFTFGYVNAFGVYEEYYAETFLSNESASNIAWIGSIQSFFQFSAGTISGPITDRYGPRIIIWTCSTIYVVSLMLTSLCREYYQFMLCQGVLGGLMNGLVYTPAVSIIGHYFHRRRAIAMAIASSGSSLGGVIFPIMLTRMLYHTSIGFGWSVRVVGFMVIGLALTASLTIAPRIAPRHGTLLLPRAFKNPSYSFQVAGMFFVFLGFMTPMFYLPTYSRQHGMGRDISFYTLAILNGTSLFGRLLSGHFAPFLGRFNLLIFSSAVASILVFSWIRIKSSAAIIVFAALYGFPSGAIVALMPTALALVAPEPNQIGTYIGMALGFYSIASLVGTPITGALISHYGGYDQAFIFSGVVLIFGAFLLTCARFCFAKKGEIAV</sequence>
<dbReference type="PANTHER" id="PTHR11360">
    <property type="entry name" value="MONOCARBOXYLATE TRANSPORTER"/>
    <property type="match status" value="1"/>
</dbReference>
<dbReference type="PANTHER" id="PTHR11360:SF281">
    <property type="entry name" value="ASPYRIDONES EFFLUX PROTEIN APDF-RELATED"/>
    <property type="match status" value="1"/>
</dbReference>
<feature type="transmembrane region" description="Helical" evidence="4">
    <location>
        <begin position="106"/>
        <end position="124"/>
    </location>
</feature>
<dbReference type="Gene3D" id="1.20.1250.20">
    <property type="entry name" value="MFS general substrate transporter like domains"/>
    <property type="match status" value="2"/>
</dbReference>
<feature type="transmembrane region" description="Helical" evidence="4">
    <location>
        <begin position="273"/>
        <end position="292"/>
    </location>
</feature>
<dbReference type="SUPFAM" id="SSF103473">
    <property type="entry name" value="MFS general substrate transporter"/>
    <property type="match status" value="1"/>
</dbReference>
<evidence type="ECO:0000313" key="7">
    <source>
        <dbReference type="Proteomes" id="UP000241818"/>
    </source>
</evidence>
<reference evidence="6 7" key="1">
    <citation type="journal article" date="2018" name="New Phytol.">
        <title>Comparative genomics and transcriptomics depict ericoid mycorrhizal fungi as versatile saprotrophs and plant mutualists.</title>
        <authorList>
            <person name="Martino E."/>
            <person name="Morin E."/>
            <person name="Grelet G.A."/>
            <person name="Kuo A."/>
            <person name="Kohler A."/>
            <person name="Daghino S."/>
            <person name="Barry K.W."/>
            <person name="Cichocki N."/>
            <person name="Clum A."/>
            <person name="Dockter R.B."/>
            <person name="Hainaut M."/>
            <person name="Kuo R.C."/>
            <person name="LaButti K."/>
            <person name="Lindahl B.D."/>
            <person name="Lindquist E.A."/>
            <person name="Lipzen A."/>
            <person name="Khouja H.R."/>
            <person name="Magnuson J."/>
            <person name="Murat C."/>
            <person name="Ohm R.A."/>
            <person name="Singer S.W."/>
            <person name="Spatafora J.W."/>
            <person name="Wang M."/>
            <person name="Veneault-Fourrey C."/>
            <person name="Henrissat B."/>
            <person name="Grigoriev I.V."/>
            <person name="Martin F.M."/>
            <person name="Perotto S."/>
        </authorList>
    </citation>
    <scope>NUCLEOTIDE SEQUENCE [LARGE SCALE GENOMIC DNA]</scope>
    <source>
        <strain evidence="6 7">ATCC 22711</strain>
    </source>
</reference>
<dbReference type="InterPro" id="IPR020846">
    <property type="entry name" value="MFS_dom"/>
</dbReference>
<protein>
    <recommendedName>
        <fullName evidence="5">Major facilitator superfamily (MFS) profile domain-containing protein</fullName>
    </recommendedName>
</protein>
<name>A0A2T3AQZ7_AMORE</name>
<feature type="transmembrane region" description="Helical" evidence="4">
    <location>
        <begin position="395"/>
        <end position="417"/>
    </location>
</feature>
<dbReference type="OrthoDB" id="6499973at2759"/>
<feature type="transmembrane region" description="Helical" evidence="4">
    <location>
        <begin position="366"/>
        <end position="389"/>
    </location>
</feature>
<feature type="transmembrane region" description="Helical" evidence="4">
    <location>
        <begin position="239"/>
        <end position="261"/>
    </location>
</feature>
<gene>
    <name evidence="6" type="ORF">M430DRAFT_54061</name>
</gene>
<keyword evidence="7" id="KW-1185">Reference proteome</keyword>
<feature type="transmembrane region" description="Helical" evidence="4">
    <location>
        <begin position="37"/>
        <end position="57"/>
    </location>
</feature>
<keyword evidence="4" id="KW-1133">Transmembrane helix</keyword>
<feature type="transmembrane region" description="Helical" evidence="4">
    <location>
        <begin position="163"/>
        <end position="185"/>
    </location>
</feature>
<dbReference type="EMBL" id="KZ679018">
    <property type="protein sequence ID" value="PSS08683.1"/>
    <property type="molecule type" value="Genomic_DNA"/>
</dbReference>
<evidence type="ECO:0000256" key="4">
    <source>
        <dbReference type="SAM" id="Phobius"/>
    </source>
</evidence>
<feature type="transmembrane region" description="Helical" evidence="4">
    <location>
        <begin position="130"/>
        <end position="151"/>
    </location>
</feature>